<keyword evidence="4" id="KW-1185">Reference proteome</keyword>
<reference evidence="3" key="2">
    <citation type="submission" date="2022-10" db="EMBL/GenBank/DDBJ databases">
        <authorList>
            <consortium name="ENA_rothamsted_submissions"/>
            <consortium name="culmorum"/>
            <person name="King R."/>
        </authorList>
    </citation>
    <scope>NUCLEOTIDE SEQUENCE</scope>
</reference>
<dbReference type="GO" id="GO:0045202">
    <property type="term" value="C:synapse"/>
    <property type="evidence" value="ECO:0007669"/>
    <property type="project" value="TreeGrafter"/>
</dbReference>
<dbReference type="Pfam" id="PF03909">
    <property type="entry name" value="BSD"/>
    <property type="match status" value="1"/>
</dbReference>
<feature type="domain" description="BSD" evidence="2">
    <location>
        <begin position="266"/>
        <end position="318"/>
    </location>
</feature>
<evidence type="ECO:0000313" key="3">
    <source>
        <dbReference type="EMBL" id="CAG9804295.1"/>
    </source>
</evidence>
<feature type="compositionally biased region" description="Low complexity" evidence="1">
    <location>
        <begin position="96"/>
        <end position="105"/>
    </location>
</feature>
<feature type="compositionally biased region" description="Polar residues" evidence="1">
    <location>
        <begin position="1"/>
        <end position="14"/>
    </location>
</feature>
<feature type="region of interest" description="Disordered" evidence="1">
    <location>
        <begin position="1"/>
        <end position="67"/>
    </location>
</feature>
<dbReference type="Proteomes" id="UP001153620">
    <property type="component" value="Chromosome 2"/>
</dbReference>
<dbReference type="SUPFAM" id="SSF140383">
    <property type="entry name" value="BSD domain-like"/>
    <property type="match status" value="1"/>
</dbReference>
<feature type="compositionally biased region" description="Polar residues" evidence="1">
    <location>
        <begin position="24"/>
        <end position="36"/>
    </location>
</feature>
<dbReference type="InterPro" id="IPR035925">
    <property type="entry name" value="BSD_dom_sf"/>
</dbReference>
<dbReference type="EMBL" id="OU895878">
    <property type="protein sequence ID" value="CAG9804295.1"/>
    <property type="molecule type" value="Genomic_DNA"/>
</dbReference>
<feature type="compositionally biased region" description="Basic and acidic residues" evidence="1">
    <location>
        <begin position="331"/>
        <end position="348"/>
    </location>
</feature>
<dbReference type="Gene3D" id="1.10.3970.10">
    <property type="entry name" value="BSD domain"/>
    <property type="match status" value="1"/>
</dbReference>
<name>A0A9N9RVI1_9DIPT</name>
<evidence type="ECO:0000313" key="4">
    <source>
        <dbReference type="Proteomes" id="UP001153620"/>
    </source>
</evidence>
<dbReference type="PANTHER" id="PTHR16019">
    <property type="entry name" value="SYNAPSE-ASSOCIATED PROTEIN"/>
    <property type="match status" value="1"/>
</dbReference>
<accession>A0A9N9RVI1</accession>
<dbReference type="GO" id="GO:0005794">
    <property type="term" value="C:Golgi apparatus"/>
    <property type="evidence" value="ECO:0007669"/>
    <property type="project" value="TreeGrafter"/>
</dbReference>
<reference evidence="3" key="1">
    <citation type="submission" date="2022-01" db="EMBL/GenBank/DDBJ databases">
        <authorList>
            <person name="King R."/>
        </authorList>
    </citation>
    <scope>NUCLEOTIDE SEQUENCE</scope>
</reference>
<evidence type="ECO:0000259" key="2">
    <source>
        <dbReference type="PROSITE" id="PS50858"/>
    </source>
</evidence>
<dbReference type="OrthoDB" id="47923at2759"/>
<feature type="region of interest" description="Disordered" evidence="1">
    <location>
        <begin position="96"/>
        <end position="172"/>
    </location>
</feature>
<feature type="region of interest" description="Disordered" evidence="1">
    <location>
        <begin position="327"/>
        <end position="348"/>
    </location>
</feature>
<proteinExistence type="predicted"/>
<dbReference type="PROSITE" id="PS50858">
    <property type="entry name" value="BSD"/>
    <property type="match status" value="1"/>
</dbReference>
<feature type="compositionally biased region" description="Polar residues" evidence="1">
    <location>
        <begin position="56"/>
        <end position="67"/>
    </location>
</feature>
<dbReference type="PANTHER" id="PTHR16019:SF6">
    <property type="entry name" value="SYNAPSE-ASSOCIATED PROTEIN 1"/>
    <property type="match status" value="1"/>
</dbReference>
<evidence type="ECO:0000256" key="1">
    <source>
        <dbReference type="SAM" id="MobiDB-lite"/>
    </source>
</evidence>
<dbReference type="GO" id="GO:0005634">
    <property type="term" value="C:nucleus"/>
    <property type="evidence" value="ECO:0007669"/>
    <property type="project" value="TreeGrafter"/>
</dbReference>
<feature type="compositionally biased region" description="Low complexity" evidence="1">
    <location>
        <begin position="40"/>
        <end position="55"/>
    </location>
</feature>
<feature type="compositionally biased region" description="Basic and acidic residues" evidence="1">
    <location>
        <begin position="362"/>
        <end position="390"/>
    </location>
</feature>
<dbReference type="InterPro" id="IPR005607">
    <property type="entry name" value="BSD_dom"/>
</dbReference>
<protein>
    <recommendedName>
        <fullName evidence="2">BSD domain-containing protein</fullName>
    </recommendedName>
</protein>
<dbReference type="AlphaFoldDB" id="A0A9N9RVI1"/>
<feature type="region of interest" description="Disordered" evidence="1">
    <location>
        <begin position="362"/>
        <end position="433"/>
    </location>
</feature>
<dbReference type="SMART" id="SM00751">
    <property type="entry name" value="BSD"/>
    <property type="match status" value="1"/>
</dbReference>
<dbReference type="InterPro" id="IPR051494">
    <property type="entry name" value="BSD_domain-containing"/>
</dbReference>
<dbReference type="GO" id="GO:0038203">
    <property type="term" value="P:TORC2 signaling"/>
    <property type="evidence" value="ECO:0007669"/>
    <property type="project" value="TreeGrafter"/>
</dbReference>
<sequence>MFSGITNQVSSLFSKHSEEHPATAPQSVEEGQQPQETVPVIESVENNNVENVSGEKQSPTKASGGMFSNVTGKVSGWLPSSLPTVSMPSVSMPTMPTVSMPTMPSIPGLRKSHPADAETTELAPEQAEEAQPSQIANEKDDDDRSSATGGADSRPVSEKGSPTEEQSGAVENVTHKVTAGAKSFGSFLSGVVNKAGDKIKETVKHNPILGDFNKEQEAFIKDQSGKNTEAGVCPWIGHKNEDKIKDEVFSLSSDRRNFVRAPPAGSDFEFNYDTSYPTAVALMAEDPSLEKMRFDLVPKIITEENFWRNYFYRVSLIVQAGELGTLGTDDAFGKREDDDDVTGKKSLKESSKKDLNNIKVKSEITSDKNETKNEKDVKDVQEKLGMKTDNNKSPQAEKTSGDEEEWEKNLAAEDFEVVDDQNVDESELDMDLK</sequence>
<gene>
    <name evidence="3" type="ORF">CHIRRI_LOCUS7186</name>
</gene>
<organism evidence="3 4">
    <name type="scientific">Chironomus riparius</name>
    <dbReference type="NCBI Taxonomy" id="315576"/>
    <lineage>
        <taxon>Eukaryota</taxon>
        <taxon>Metazoa</taxon>
        <taxon>Ecdysozoa</taxon>
        <taxon>Arthropoda</taxon>
        <taxon>Hexapoda</taxon>
        <taxon>Insecta</taxon>
        <taxon>Pterygota</taxon>
        <taxon>Neoptera</taxon>
        <taxon>Endopterygota</taxon>
        <taxon>Diptera</taxon>
        <taxon>Nematocera</taxon>
        <taxon>Chironomoidea</taxon>
        <taxon>Chironomidae</taxon>
        <taxon>Chironominae</taxon>
        <taxon>Chironomus</taxon>
    </lineage>
</organism>
<feature type="compositionally biased region" description="Low complexity" evidence="1">
    <location>
        <begin position="120"/>
        <end position="132"/>
    </location>
</feature>
<feature type="compositionally biased region" description="Acidic residues" evidence="1">
    <location>
        <begin position="413"/>
        <end position="433"/>
    </location>
</feature>
<dbReference type="GO" id="GO:0048172">
    <property type="term" value="P:regulation of short-term neuronal synaptic plasticity"/>
    <property type="evidence" value="ECO:0007669"/>
    <property type="project" value="TreeGrafter"/>
</dbReference>